<reference evidence="3 4" key="1">
    <citation type="submission" date="2023-08" db="EMBL/GenBank/DDBJ databases">
        <authorList>
            <person name="Palmer J.M."/>
        </authorList>
    </citation>
    <scope>NUCLEOTIDE SEQUENCE [LARGE SCALE GENOMIC DNA]</scope>
    <source>
        <strain evidence="3 4">TWF481</strain>
    </source>
</reference>
<dbReference type="Gene3D" id="3.40.50.1580">
    <property type="entry name" value="Nucleoside phosphorylase domain"/>
    <property type="match status" value="1"/>
</dbReference>
<dbReference type="GO" id="GO:0003824">
    <property type="term" value="F:catalytic activity"/>
    <property type="evidence" value="ECO:0007669"/>
    <property type="project" value="InterPro"/>
</dbReference>
<organism evidence="3 4">
    <name type="scientific">Arthrobotrys musiformis</name>
    <dbReference type="NCBI Taxonomy" id="47236"/>
    <lineage>
        <taxon>Eukaryota</taxon>
        <taxon>Fungi</taxon>
        <taxon>Dikarya</taxon>
        <taxon>Ascomycota</taxon>
        <taxon>Pezizomycotina</taxon>
        <taxon>Orbiliomycetes</taxon>
        <taxon>Orbiliales</taxon>
        <taxon>Orbiliaceae</taxon>
        <taxon>Arthrobotrys</taxon>
    </lineage>
</organism>
<evidence type="ECO:0000259" key="2">
    <source>
        <dbReference type="Pfam" id="PF24883"/>
    </source>
</evidence>
<dbReference type="PANTHER" id="PTHR46082">
    <property type="entry name" value="ATP/GTP-BINDING PROTEIN-RELATED"/>
    <property type="match status" value="1"/>
</dbReference>
<dbReference type="SUPFAM" id="SSF52540">
    <property type="entry name" value="P-loop containing nucleoside triphosphate hydrolases"/>
    <property type="match status" value="1"/>
</dbReference>
<name>A0AAV9W0U1_9PEZI</name>
<dbReference type="Pfam" id="PF24883">
    <property type="entry name" value="NPHP3_N"/>
    <property type="match status" value="1"/>
</dbReference>
<dbReference type="Gene3D" id="3.40.50.300">
    <property type="entry name" value="P-loop containing nucleotide triphosphate hydrolases"/>
    <property type="match status" value="1"/>
</dbReference>
<dbReference type="AlphaFoldDB" id="A0AAV9W0U1"/>
<keyword evidence="1" id="KW-0677">Repeat</keyword>
<keyword evidence="4" id="KW-1185">Reference proteome</keyword>
<dbReference type="PANTHER" id="PTHR46082:SF11">
    <property type="entry name" value="AAA+ ATPASE DOMAIN-CONTAINING PROTEIN-RELATED"/>
    <property type="match status" value="1"/>
</dbReference>
<evidence type="ECO:0000313" key="3">
    <source>
        <dbReference type="EMBL" id="KAK6496960.1"/>
    </source>
</evidence>
<evidence type="ECO:0000256" key="1">
    <source>
        <dbReference type="ARBA" id="ARBA00022737"/>
    </source>
</evidence>
<dbReference type="GO" id="GO:0009116">
    <property type="term" value="P:nucleoside metabolic process"/>
    <property type="evidence" value="ECO:0007669"/>
    <property type="project" value="InterPro"/>
</dbReference>
<dbReference type="Gene3D" id="1.25.40.20">
    <property type="entry name" value="Ankyrin repeat-containing domain"/>
    <property type="match status" value="1"/>
</dbReference>
<dbReference type="InterPro" id="IPR036770">
    <property type="entry name" value="Ankyrin_rpt-contain_sf"/>
</dbReference>
<dbReference type="EMBL" id="JAVHJL010000010">
    <property type="protein sequence ID" value="KAK6496960.1"/>
    <property type="molecule type" value="Genomic_DNA"/>
</dbReference>
<comment type="caution">
    <text evidence="3">The sequence shown here is derived from an EMBL/GenBank/DDBJ whole genome shotgun (WGS) entry which is preliminary data.</text>
</comment>
<dbReference type="SUPFAM" id="SSF48403">
    <property type="entry name" value="Ankyrin repeat"/>
    <property type="match status" value="1"/>
</dbReference>
<dbReference type="InterPro" id="IPR053137">
    <property type="entry name" value="NLR-like"/>
</dbReference>
<gene>
    <name evidence="3" type="ORF">TWF481_001940</name>
</gene>
<dbReference type="InterPro" id="IPR056884">
    <property type="entry name" value="NPHP3-like_N"/>
</dbReference>
<proteinExistence type="predicted"/>
<accession>A0AAV9W0U1</accession>
<dbReference type="InterPro" id="IPR027417">
    <property type="entry name" value="P-loop_NTPase"/>
</dbReference>
<evidence type="ECO:0000313" key="4">
    <source>
        <dbReference type="Proteomes" id="UP001370758"/>
    </source>
</evidence>
<dbReference type="InterPro" id="IPR035994">
    <property type="entry name" value="Nucleoside_phosphorylase_sf"/>
</dbReference>
<protein>
    <recommendedName>
        <fullName evidence="2">Nephrocystin 3-like N-terminal domain-containing protein</fullName>
    </recommendedName>
</protein>
<dbReference type="Proteomes" id="UP001370758">
    <property type="component" value="Unassembled WGS sequence"/>
</dbReference>
<sequence>MLKRELGSQGLGGEPSSRVTTSPIPLNQYTIGWICALSLEMAAAKAMLDLIHVEAPRIPNDDNSYVLGSIASHMIVVACLPAGGYGTVNATAVAAQMSASFPYIKYYLMVGIAGGVPRPSSNGTHDIRLGDIVVSTPVGDLPGVVKYDSGKTIAGGRFVRVGVLDKPPRALLNAVNKLQADHITKGSSIPNLILDAIRRYPKLKDRFTYPGVHQDRLFHWEYDHIEGNMCENCDEGRLERRDPRPDPGPQIYYGIIASGDQLIKHGRAREKLAQDIGIHCIEMEAGGLMDAFPCLVIRGICDYADSHKNKQWQEYSAAVAAAYAKEILSSALPGGLELVSDPDVTNGDVLGPPCVGLGTRPGKLQLTGPKLAPELEPKNYAEKLQAELLRSLEFRGIDSRRNNIDKPIQDTCDWIFESHVFKKWQQRQALQECNGVLWIKGKPGAGKSTLMKHVLMKRDQLFPDNLIGSYFFSARGTGELERSFLGMLRSWIYRILRQDSQLCWDLIIRISREQRIDDLGGREWEKHELKEALWDIISEARRPVVLLVDALDECHEAEVRAVVAYLEELSSAAVKSGYNLNICVSSRHYPSITMRKNLELVVESHSSHSRDISIYVEEKLRPNVQQIKDGLCARAQGIFMWVVLVVEILNRAFDEGDMIAVEQKLKEIPNDLEKVFSSLLEDGNRHKEETILLFQWQLFAEDEMSYKDLYYAVIAGTQADSLNPQGPIIAGEVIKRFITSNSKGLIEVVPGAEYSLLRNLGRNPDKAQFIHETVRDFLLRNQRLETLDPSLKGQVFRESHKRLAGCCLKSLAMSESRLKPWNLERLATTVSYNTKWGELCPFPDDVLGTCFPFLDYSALNILHHLRHSEAEGTDLQPFLSTLLDSGILSFVYELTAHSDQHMRLPERLDAFLSRSANPTKARLLWLLSWFDCVRPVRALLSSQVKVGSNEMKGVEPIHADYRRTLVFAVENAIVYQRSIEIVRLLIDSGADLNTPTHSISSESLVTPLETAVISLPLNVIDDEASASIATTIIKMLVDAGADVNLQRPSGNLLQFCIAKRCCTRGYFAIIRTLIDLGADVKAEGGGYKNALDALYGIPGCGEWGCAINRKRLAQILIRAM</sequence>
<feature type="domain" description="Nephrocystin 3-like N-terminal" evidence="2">
    <location>
        <begin position="410"/>
        <end position="587"/>
    </location>
</feature>
<dbReference type="SUPFAM" id="SSF53167">
    <property type="entry name" value="Purine and uridine phosphorylases"/>
    <property type="match status" value="1"/>
</dbReference>